<protein>
    <submittedName>
        <fullName evidence="2">Uncharacterized protein</fullName>
    </submittedName>
</protein>
<evidence type="ECO:0000256" key="1">
    <source>
        <dbReference type="SAM" id="SignalP"/>
    </source>
</evidence>
<dbReference type="Proteomes" id="UP000235786">
    <property type="component" value="Unassembled WGS sequence"/>
</dbReference>
<feature type="chain" id="PRO_5014451081" evidence="1">
    <location>
        <begin position="20"/>
        <end position="161"/>
    </location>
</feature>
<organism evidence="2 3">
    <name type="scientific">Hyaloscypha variabilis (strain UAMH 11265 / GT02V1 / F)</name>
    <name type="common">Meliniomyces variabilis</name>
    <dbReference type="NCBI Taxonomy" id="1149755"/>
    <lineage>
        <taxon>Eukaryota</taxon>
        <taxon>Fungi</taxon>
        <taxon>Dikarya</taxon>
        <taxon>Ascomycota</taxon>
        <taxon>Pezizomycotina</taxon>
        <taxon>Leotiomycetes</taxon>
        <taxon>Helotiales</taxon>
        <taxon>Hyaloscyphaceae</taxon>
        <taxon>Hyaloscypha</taxon>
        <taxon>Hyaloscypha variabilis</taxon>
    </lineage>
</organism>
<reference evidence="2 3" key="1">
    <citation type="submission" date="2016-04" db="EMBL/GenBank/DDBJ databases">
        <title>A degradative enzymes factory behind the ericoid mycorrhizal symbiosis.</title>
        <authorList>
            <consortium name="DOE Joint Genome Institute"/>
            <person name="Martino E."/>
            <person name="Morin E."/>
            <person name="Grelet G."/>
            <person name="Kuo A."/>
            <person name="Kohler A."/>
            <person name="Daghino S."/>
            <person name="Barry K."/>
            <person name="Choi C."/>
            <person name="Cichocki N."/>
            <person name="Clum A."/>
            <person name="Copeland A."/>
            <person name="Hainaut M."/>
            <person name="Haridas S."/>
            <person name="Labutti K."/>
            <person name="Lindquist E."/>
            <person name="Lipzen A."/>
            <person name="Khouja H.-R."/>
            <person name="Murat C."/>
            <person name="Ohm R."/>
            <person name="Olson A."/>
            <person name="Spatafora J."/>
            <person name="Veneault-Fourrey C."/>
            <person name="Henrissat B."/>
            <person name="Grigoriev I."/>
            <person name="Martin F."/>
            <person name="Perotto S."/>
        </authorList>
    </citation>
    <scope>NUCLEOTIDE SEQUENCE [LARGE SCALE GENOMIC DNA]</scope>
    <source>
        <strain evidence="2 3">F</strain>
    </source>
</reference>
<sequence length="161" mass="18183">MLPYQSIVLILATCTSAIATTPQQKEYCGPVFPGYGTYPGTSNRVTSIKVQECIKIAQPEGRNELLIKLTDAQYFLSDKWNNASQKDPLWWQVEGVIDGRTEYARDANTTTESIVERIRYLSKIESGDYNISMEYKQTGPYFNNVDIELTQDFTIPIPPGV</sequence>
<accession>A0A2J6R4Q2</accession>
<gene>
    <name evidence="2" type="ORF">L207DRAFT_535521</name>
</gene>
<proteinExistence type="predicted"/>
<feature type="signal peptide" evidence="1">
    <location>
        <begin position="1"/>
        <end position="19"/>
    </location>
</feature>
<evidence type="ECO:0000313" key="2">
    <source>
        <dbReference type="EMBL" id="PMD33498.1"/>
    </source>
</evidence>
<dbReference type="EMBL" id="KZ613956">
    <property type="protein sequence ID" value="PMD33498.1"/>
    <property type="molecule type" value="Genomic_DNA"/>
</dbReference>
<evidence type="ECO:0000313" key="3">
    <source>
        <dbReference type="Proteomes" id="UP000235786"/>
    </source>
</evidence>
<dbReference type="AlphaFoldDB" id="A0A2J6R4Q2"/>
<keyword evidence="1" id="KW-0732">Signal</keyword>
<name>A0A2J6R4Q2_HYAVF</name>
<keyword evidence="3" id="KW-1185">Reference proteome</keyword>